<organism evidence="7 8">
    <name type="scientific">Sinanodonta woodiana</name>
    <name type="common">Chinese pond mussel</name>
    <name type="synonym">Anodonta woodiana</name>
    <dbReference type="NCBI Taxonomy" id="1069815"/>
    <lineage>
        <taxon>Eukaryota</taxon>
        <taxon>Metazoa</taxon>
        <taxon>Spiralia</taxon>
        <taxon>Lophotrochozoa</taxon>
        <taxon>Mollusca</taxon>
        <taxon>Bivalvia</taxon>
        <taxon>Autobranchia</taxon>
        <taxon>Heteroconchia</taxon>
        <taxon>Palaeoheterodonta</taxon>
        <taxon>Unionida</taxon>
        <taxon>Unionoidea</taxon>
        <taxon>Unionidae</taxon>
        <taxon>Unioninae</taxon>
        <taxon>Sinanodonta</taxon>
    </lineage>
</organism>
<evidence type="ECO:0000313" key="8">
    <source>
        <dbReference type="Proteomes" id="UP001634394"/>
    </source>
</evidence>
<feature type="compositionally biased region" description="Basic and acidic residues" evidence="5">
    <location>
        <begin position="19"/>
        <end position="35"/>
    </location>
</feature>
<dbReference type="PROSITE" id="PS50089">
    <property type="entry name" value="ZF_RING_2"/>
    <property type="match status" value="1"/>
</dbReference>
<accession>A0ABD3XGI1</accession>
<feature type="region of interest" description="Disordered" evidence="5">
    <location>
        <begin position="539"/>
        <end position="578"/>
    </location>
</feature>
<proteinExistence type="predicted"/>
<keyword evidence="2 4" id="KW-0863">Zinc-finger</keyword>
<comment type="caution">
    <text evidence="7">The sequence shown here is derived from an EMBL/GenBank/DDBJ whole genome shotgun (WGS) entry which is preliminary data.</text>
</comment>
<evidence type="ECO:0000256" key="2">
    <source>
        <dbReference type="ARBA" id="ARBA00022771"/>
    </source>
</evidence>
<feature type="compositionally biased region" description="Basic and acidic residues" evidence="5">
    <location>
        <begin position="340"/>
        <end position="350"/>
    </location>
</feature>
<feature type="domain" description="RING-type" evidence="6">
    <location>
        <begin position="728"/>
        <end position="769"/>
    </location>
</feature>
<evidence type="ECO:0000256" key="4">
    <source>
        <dbReference type="PROSITE-ProRule" id="PRU00175"/>
    </source>
</evidence>
<dbReference type="EMBL" id="JBJQND010000002">
    <property type="protein sequence ID" value="KAL3885374.1"/>
    <property type="molecule type" value="Genomic_DNA"/>
</dbReference>
<sequence>MAEKMDAHVGPDSSHGGARPKEKSALKHDTSDKEKHKCSKKHHRKSKYDSKVNCISGENTQFCSIPHTGRPAYQNGEMPIETADVHSFSIETESRNLPMNELHNNSFHSKNDIPSLSHVNPSNSNQTINVRRGNNSEIDDQICMVELLNDHSKLKGTEELMVQNGDIKAKSRDTMMDKWRRSGLALRKYLLGKFGFRKNAHKRIAAKERTDTKKNSDAFLCMENNGAQNEKLQLVEFGNLSKPVSSCAFSSSSSQSDELASPKKSDKKNGIVKQLHKLDKRKFFERHSKKDKKSKSNIKNKSKLSSVSSDSTITDTSSMCEESLYVAKKTNRKTGSEISDVDHNPEMEDVDRKFPINDLSGVIRHDPKVVKSPKQFDGATRLSRLMDREHSDTSADEDYGKNRSEERQVKPEKHRIGTQADANQTSESVPFSHQGLSAGSSQVMPTLHFALPYLPHRFRTRESLDDQHRTRNINRFNRRSTNTLSDCRQTALGLGETTPDVSSGVGTNRTLSDLVNTMDTPDTAPFGLCENISGIRVQSGDEEHARSECSSDDQKKTVHSSSSSCLTPSSKSSDSGEADDEFECECEHCLYLRHHAQAGQEQVMQESSPVRSNHSLRAVLISPHRAPGDNRDYSSRSDMDWLRTPDDLDLETGIFSIRILELTPLDYMITTESRDILDVMFENVILQMLAVYPDLLGEQAPPPASKAAIDALPTRIASAEDIEQNVSCPICLCPWELQEVMSKLPCRHLFHPLCIKAWLAKSGTCPVCRQTV</sequence>
<evidence type="ECO:0000256" key="3">
    <source>
        <dbReference type="ARBA" id="ARBA00022833"/>
    </source>
</evidence>
<keyword evidence="3" id="KW-0862">Zinc</keyword>
<name>A0ABD3XGI1_SINWO</name>
<dbReference type="AlphaFoldDB" id="A0ABD3XGI1"/>
<feature type="region of interest" description="Disordered" evidence="5">
    <location>
        <begin position="250"/>
        <end position="314"/>
    </location>
</feature>
<dbReference type="GO" id="GO:0008270">
    <property type="term" value="F:zinc ion binding"/>
    <property type="evidence" value="ECO:0007669"/>
    <property type="project" value="UniProtKB-KW"/>
</dbReference>
<dbReference type="Proteomes" id="UP001634394">
    <property type="component" value="Unassembled WGS sequence"/>
</dbReference>
<feature type="compositionally biased region" description="Low complexity" evidence="5">
    <location>
        <begin position="560"/>
        <end position="575"/>
    </location>
</feature>
<feature type="compositionally biased region" description="Basic and acidic residues" evidence="5">
    <location>
        <begin position="384"/>
        <end position="415"/>
    </location>
</feature>
<dbReference type="Gene3D" id="3.30.40.10">
    <property type="entry name" value="Zinc/RING finger domain, C3HC4 (zinc finger)"/>
    <property type="match status" value="1"/>
</dbReference>
<protein>
    <recommendedName>
        <fullName evidence="6">RING-type domain-containing protein</fullName>
    </recommendedName>
</protein>
<dbReference type="SMART" id="SM00184">
    <property type="entry name" value="RING"/>
    <property type="match status" value="1"/>
</dbReference>
<reference evidence="7 8" key="1">
    <citation type="submission" date="2024-11" db="EMBL/GenBank/DDBJ databases">
        <title>Chromosome-level genome assembly of the freshwater bivalve Anodonta woodiana.</title>
        <authorList>
            <person name="Chen X."/>
        </authorList>
    </citation>
    <scope>NUCLEOTIDE SEQUENCE [LARGE SCALE GENOMIC DNA]</scope>
    <source>
        <strain evidence="7">MN2024</strain>
        <tissue evidence="7">Gills</tissue>
    </source>
</reference>
<dbReference type="InterPro" id="IPR013083">
    <property type="entry name" value="Znf_RING/FYVE/PHD"/>
</dbReference>
<evidence type="ECO:0000259" key="6">
    <source>
        <dbReference type="PROSITE" id="PS50089"/>
    </source>
</evidence>
<dbReference type="SUPFAM" id="SSF57850">
    <property type="entry name" value="RING/U-box"/>
    <property type="match status" value="1"/>
</dbReference>
<feature type="region of interest" description="Disordered" evidence="5">
    <location>
        <begin position="331"/>
        <end position="350"/>
    </location>
</feature>
<evidence type="ECO:0000313" key="7">
    <source>
        <dbReference type="EMBL" id="KAL3885374.1"/>
    </source>
</evidence>
<dbReference type="CDD" id="cd16465">
    <property type="entry name" value="RING-H2_PJA1_2"/>
    <property type="match status" value="1"/>
</dbReference>
<dbReference type="Pfam" id="PF13639">
    <property type="entry name" value="zf-RING_2"/>
    <property type="match status" value="1"/>
</dbReference>
<dbReference type="InterPro" id="IPR051834">
    <property type="entry name" value="RING_finger_E3_ligase"/>
</dbReference>
<feature type="compositionally biased region" description="Basic residues" evidence="5">
    <location>
        <begin position="289"/>
        <end position="302"/>
    </location>
</feature>
<evidence type="ECO:0000256" key="5">
    <source>
        <dbReference type="SAM" id="MobiDB-lite"/>
    </source>
</evidence>
<feature type="region of interest" description="Disordered" evidence="5">
    <location>
        <begin position="1"/>
        <end position="49"/>
    </location>
</feature>
<dbReference type="InterPro" id="IPR001841">
    <property type="entry name" value="Znf_RING"/>
</dbReference>
<feature type="compositionally biased region" description="Basic residues" evidence="5">
    <location>
        <begin position="36"/>
        <end position="46"/>
    </location>
</feature>
<keyword evidence="1" id="KW-0479">Metal-binding</keyword>
<gene>
    <name evidence="7" type="ORF">ACJMK2_025445</name>
</gene>
<evidence type="ECO:0000256" key="1">
    <source>
        <dbReference type="ARBA" id="ARBA00022723"/>
    </source>
</evidence>
<feature type="compositionally biased region" description="Basic and acidic residues" evidence="5">
    <location>
        <begin position="260"/>
        <end position="269"/>
    </location>
</feature>
<feature type="compositionally biased region" description="Low complexity" evidence="5">
    <location>
        <begin position="250"/>
        <end position="259"/>
    </location>
</feature>
<feature type="region of interest" description="Disordered" evidence="5">
    <location>
        <begin position="373"/>
        <end position="437"/>
    </location>
</feature>
<feature type="compositionally biased region" description="Low complexity" evidence="5">
    <location>
        <begin position="303"/>
        <end position="314"/>
    </location>
</feature>
<dbReference type="PANTHER" id="PTHR45931:SF3">
    <property type="entry name" value="RING ZINC FINGER-CONTAINING PROTEIN"/>
    <property type="match status" value="1"/>
</dbReference>
<keyword evidence="8" id="KW-1185">Reference proteome</keyword>
<feature type="compositionally biased region" description="Basic and acidic residues" evidence="5">
    <location>
        <begin position="539"/>
        <end position="556"/>
    </location>
</feature>
<feature type="compositionally biased region" description="Polar residues" evidence="5">
    <location>
        <begin position="420"/>
        <end position="437"/>
    </location>
</feature>
<dbReference type="PANTHER" id="PTHR45931">
    <property type="entry name" value="SI:CH211-59O9.10"/>
    <property type="match status" value="1"/>
</dbReference>